<evidence type="ECO:0000313" key="1">
    <source>
        <dbReference type="EMBL" id="APF17302.1"/>
    </source>
</evidence>
<keyword evidence="3" id="KW-1185">Reference proteome</keyword>
<evidence type="ECO:0000313" key="2">
    <source>
        <dbReference type="EMBL" id="EHO41423.1"/>
    </source>
</evidence>
<name>H1XSZ4_CALAY</name>
<dbReference type="eggNOG" id="COG3678">
    <property type="taxonomic scope" value="Bacteria"/>
</dbReference>
<protein>
    <submittedName>
        <fullName evidence="1">Heavy-metal resistance</fullName>
    </submittedName>
</protein>
<dbReference type="RefSeq" id="WP_006928552.1">
    <property type="nucleotide sequence ID" value="NZ_CM001402.1"/>
</dbReference>
<evidence type="ECO:0000313" key="3">
    <source>
        <dbReference type="Proteomes" id="UP000004671"/>
    </source>
</evidence>
<dbReference type="InParanoid" id="H1XSZ4"/>
<dbReference type="KEGG" id="caby:Cabys_551"/>
<dbReference type="Gene3D" id="1.20.120.1490">
    <property type="match status" value="1"/>
</dbReference>
<evidence type="ECO:0000313" key="4">
    <source>
        <dbReference type="Proteomes" id="UP000183868"/>
    </source>
</evidence>
<organism evidence="2 3">
    <name type="scientific">Caldithrix abyssi DSM 13497</name>
    <dbReference type="NCBI Taxonomy" id="880073"/>
    <lineage>
        <taxon>Bacteria</taxon>
        <taxon>Pseudomonadati</taxon>
        <taxon>Calditrichota</taxon>
        <taxon>Calditrichia</taxon>
        <taxon>Calditrichales</taxon>
        <taxon>Calditrichaceae</taxon>
        <taxon>Caldithrix</taxon>
    </lineage>
</organism>
<dbReference type="AlphaFoldDB" id="H1XSZ4"/>
<reference evidence="1 4" key="2">
    <citation type="submission" date="2016-11" db="EMBL/GenBank/DDBJ databases">
        <title>Genomic analysis of Caldithrix abyssi and proposal of a novel bacterial phylum Caldithrichaeota.</title>
        <authorList>
            <person name="Kublanov I."/>
            <person name="Sigalova O."/>
            <person name="Gavrilov S."/>
            <person name="Lebedinsky A."/>
            <person name="Ivanova N."/>
            <person name="Daum C."/>
            <person name="Reddy T."/>
            <person name="Klenk H.P."/>
            <person name="Goker M."/>
            <person name="Reva O."/>
            <person name="Miroshnichenko M."/>
            <person name="Kyprides N."/>
            <person name="Woyke T."/>
            <person name="Gelfand M."/>
        </authorList>
    </citation>
    <scope>NUCLEOTIDE SEQUENCE [LARGE SCALE GENOMIC DNA]</scope>
    <source>
        <strain evidence="1 4">LF13</strain>
    </source>
</reference>
<proteinExistence type="predicted"/>
<dbReference type="Pfam" id="PF13801">
    <property type="entry name" value="Metal_resist"/>
    <property type="match status" value="1"/>
</dbReference>
<sequence length="189" mass="20660" precursor="true">MRKTIISLFVVLTLMVSFSTVFSQGMGWQRPGAGVWATVNLNLTSDQMQKLQTMQQDYLKEITPIQSELTLKTQELRTLMVNPAANADQIMAKQNEVFSLRQKLQKVALKYRLNARKILTPEQIALLPAGCGLGFVFGGGYGLGAGMGRRAFYRGQGRGMGMGAGMGFGAGRGRGIGAGRGIYCPYRVW</sequence>
<dbReference type="EMBL" id="CP018099">
    <property type="protein sequence ID" value="APF17302.1"/>
    <property type="molecule type" value="Genomic_DNA"/>
</dbReference>
<reference evidence="2 3" key="1">
    <citation type="submission" date="2011-09" db="EMBL/GenBank/DDBJ databases">
        <title>The permanent draft genome of Caldithrix abyssi DSM 13497.</title>
        <authorList>
            <consortium name="US DOE Joint Genome Institute (JGI-PGF)"/>
            <person name="Lucas S."/>
            <person name="Han J."/>
            <person name="Lapidus A."/>
            <person name="Bruce D."/>
            <person name="Goodwin L."/>
            <person name="Pitluck S."/>
            <person name="Peters L."/>
            <person name="Kyrpides N."/>
            <person name="Mavromatis K."/>
            <person name="Ivanova N."/>
            <person name="Mikhailova N."/>
            <person name="Chertkov O."/>
            <person name="Detter J.C."/>
            <person name="Tapia R."/>
            <person name="Han C."/>
            <person name="Land M."/>
            <person name="Hauser L."/>
            <person name="Markowitz V."/>
            <person name="Cheng J.-F."/>
            <person name="Hugenholtz P."/>
            <person name="Woyke T."/>
            <person name="Wu D."/>
            <person name="Spring S."/>
            <person name="Brambilla E."/>
            <person name="Klenk H.-P."/>
            <person name="Eisen J.A."/>
        </authorList>
    </citation>
    <scope>NUCLEOTIDE SEQUENCE [LARGE SCALE GENOMIC DNA]</scope>
    <source>
        <strain evidence="2 3">DSM 13497</strain>
    </source>
</reference>
<dbReference type="Proteomes" id="UP000004671">
    <property type="component" value="Chromosome"/>
</dbReference>
<dbReference type="EMBL" id="CM001402">
    <property type="protein sequence ID" value="EHO41423.1"/>
    <property type="molecule type" value="Genomic_DNA"/>
</dbReference>
<dbReference type="Proteomes" id="UP000183868">
    <property type="component" value="Chromosome"/>
</dbReference>
<gene>
    <name evidence="1" type="ORF">Cabys_551</name>
    <name evidence="2" type="ORF">Calab_1807</name>
</gene>
<dbReference type="InterPro" id="IPR025961">
    <property type="entry name" value="Metal_resist"/>
</dbReference>
<dbReference type="PaxDb" id="880073-Calab_1807"/>
<accession>H1XSZ4</accession>
<dbReference type="STRING" id="880073.Cabys_551"/>
<dbReference type="FunCoup" id="H1XSZ4">
    <property type="interactions" value="66"/>
</dbReference>
<dbReference type="HOGENOM" id="CLU_1432109_0_0_0"/>